<protein>
    <submittedName>
        <fullName evidence="1">Uncharacterized protein</fullName>
    </submittedName>
</protein>
<evidence type="ECO:0000313" key="3">
    <source>
        <dbReference type="Proteomes" id="UP000078558"/>
    </source>
</evidence>
<dbReference type="EMBL" id="LT907988">
    <property type="protein sequence ID" value="SOE49208.1"/>
    <property type="molecule type" value="Genomic_DNA"/>
</dbReference>
<reference evidence="2 3" key="2">
    <citation type="submission" date="2017-08" db="EMBL/GenBank/DDBJ databases">
        <authorList>
            <person name="de Groot N.N."/>
        </authorList>
    </citation>
    <scope>NUCLEOTIDE SEQUENCE [LARGE SCALE GENOMIC DNA]</scope>
    <source>
        <strain evidence="2">Orrdi1</strain>
    </source>
</reference>
<keyword evidence="3" id="KW-1185">Reference proteome</keyword>
<organism evidence="1 3">
    <name type="scientific">Orrella dioscoreae</name>
    <dbReference type="NCBI Taxonomy" id="1851544"/>
    <lineage>
        <taxon>Bacteria</taxon>
        <taxon>Pseudomonadati</taxon>
        <taxon>Pseudomonadota</taxon>
        <taxon>Betaproteobacteria</taxon>
        <taxon>Burkholderiales</taxon>
        <taxon>Alcaligenaceae</taxon>
        <taxon>Orrella</taxon>
    </lineage>
</organism>
<evidence type="ECO:0000313" key="1">
    <source>
        <dbReference type="EMBL" id="SBT27869.1"/>
    </source>
</evidence>
<reference evidence="1 3" key="1">
    <citation type="submission" date="2016-06" db="EMBL/GenBank/DDBJ databases">
        <authorList>
            <person name="Kjaerup R.B."/>
            <person name="Dalgaard T.S."/>
            <person name="Juul-Madsen H.R."/>
        </authorList>
    </citation>
    <scope>NUCLEOTIDE SEQUENCE [LARGE SCALE GENOMIC DNA]</scope>
    <source>
        <strain evidence="1">Orrdi1</strain>
    </source>
</reference>
<dbReference type="KEGG" id="odi:ODI_R1917"/>
<evidence type="ECO:0000313" key="2">
    <source>
        <dbReference type="EMBL" id="SOE49208.1"/>
    </source>
</evidence>
<dbReference type="AlphaFoldDB" id="A0A1C3K8L9"/>
<dbReference type="EMBL" id="FLRC01000056">
    <property type="protein sequence ID" value="SBT27869.1"/>
    <property type="molecule type" value="Genomic_DNA"/>
</dbReference>
<dbReference type="Proteomes" id="UP000078558">
    <property type="component" value="Chromosome I"/>
</dbReference>
<name>A0A1C3K8L9_9BURK</name>
<accession>A0A1C3K8L9</accession>
<gene>
    <name evidence="1" type="ORF">ODI_02161</name>
    <name evidence="2" type="ORF">ODI_R1917</name>
</gene>
<proteinExistence type="predicted"/>
<sequence>MLEFRAGCDGLTHDEHFRKAGDGHGAARVQRTRARLAAAHVAPPS</sequence>